<name>A0ACC5R2N0_9HYPH</name>
<evidence type="ECO:0000313" key="1">
    <source>
        <dbReference type="EMBL" id="MBK1866633.1"/>
    </source>
</evidence>
<evidence type="ECO:0000313" key="2">
    <source>
        <dbReference type="Proteomes" id="UP000616151"/>
    </source>
</evidence>
<organism evidence="1 2">
    <name type="scientific">Taklimakanibacter albus</name>
    <dbReference type="NCBI Taxonomy" id="2800327"/>
    <lineage>
        <taxon>Bacteria</taxon>
        <taxon>Pseudomonadati</taxon>
        <taxon>Pseudomonadota</taxon>
        <taxon>Alphaproteobacteria</taxon>
        <taxon>Hyphomicrobiales</taxon>
        <taxon>Aestuariivirgaceae</taxon>
        <taxon>Taklimakanibacter</taxon>
    </lineage>
</organism>
<comment type="caution">
    <text evidence="1">The sequence shown here is derived from an EMBL/GenBank/DDBJ whole genome shotgun (WGS) entry which is preliminary data.</text>
</comment>
<proteinExistence type="predicted"/>
<sequence>MTGAAEEGYVFRHRYPEREAIYRSFADRSAETRAALLCRNDVAYGTHPRQRFDLFPGTPHGPVLIFIHGGYWRSQAKESFSFVARPFVEQGCSVAIIGYPLLPDISFSALCESVRTGTAAALAAIEEMGLYPRFWALCGHSAGGHLAALLAATDWSPHGPPRGCLAISGIFDLEPLLTTSLGGMLGLDSAAAAAFSPLRIDHCRGRLLAVVGSAETEAFQAQSRAYAAHWSAQGGEARLIQLKHRHHYDILCDFMQSRSELVDHFQTFIAPD</sequence>
<reference evidence="1" key="1">
    <citation type="submission" date="2021-01" db="EMBL/GenBank/DDBJ databases">
        <authorList>
            <person name="Sun Q."/>
        </authorList>
    </citation>
    <scope>NUCLEOTIDE SEQUENCE</scope>
    <source>
        <strain evidence="1">YIM B02566</strain>
    </source>
</reference>
<protein>
    <submittedName>
        <fullName evidence="1">Alpha/beta hydrolase</fullName>
    </submittedName>
</protein>
<accession>A0ACC5R2N0</accession>
<gene>
    <name evidence="1" type="ORF">JHL16_09735</name>
</gene>
<dbReference type="EMBL" id="JAENHL010000006">
    <property type="protein sequence ID" value="MBK1866633.1"/>
    <property type="molecule type" value="Genomic_DNA"/>
</dbReference>
<keyword evidence="1" id="KW-0378">Hydrolase</keyword>
<dbReference type="Proteomes" id="UP000616151">
    <property type="component" value="Unassembled WGS sequence"/>
</dbReference>
<keyword evidence="2" id="KW-1185">Reference proteome</keyword>